<reference evidence="2 3" key="1">
    <citation type="submission" date="2018-12" db="EMBL/GenBank/DDBJ databases">
        <authorList>
            <person name="Yu L."/>
        </authorList>
    </citation>
    <scope>NUCLEOTIDE SEQUENCE [LARGE SCALE GENOMIC DNA]</scope>
    <source>
        <strain evidence="2 3">S5H2222</strain>
    </source>
</reference>
<evidence type="ECO:0000259" key="1">
    <source>
        <dbReference type="Pfam" id="PF01841"/>
    </source>
</evidence>
<feature type="domain" description="Transglutaminase-like" evidence="1">
    <location>
        <begin position="36"/>
        <end position="138"/>
    </location>
</feature>
<accession>A0A3S0I470</accession>
<organism evidence="2 3">
    <name type="scientific">Lysinibacillus telephonicus</name>
    <dbReference type="NCBI Taxonomy" id="1714840"/>
    <lineage>
        <taxon>Bacteria</taxon>
        <taxon>Bacillati</taxon>
        <taxon>Bacillota</taxon>
        <taxon>Bacilli</taxon>
        <taxon>Bacillales</taxon>
        <taxon>Bacillaceae</taxon>
        <taxon>Lysinibacillus</taxon>
    </lineage>
</organism>
<dbReference type="Pfam" id="PF01841">
    <property type="entry name" value="Transglut_core"/>
    <property type="match status" value="1"/>
</dbReference>
<dbReference type="SUPFAM" id="SSF54001">
    <property type="entry name" value="Cysteine proteinases"/>
    <property type="match status" value="1"/>
</dbReference>
<dbReference type="RefSeq" id="WP_126292523.1">
    <property type="nucleotide sequence ID" value="NZ_CP155468.1"/>
</dbReference>
<dbReference type="InterPro" id="IPR038765">
    <property type="entry name" value="Papain-like_cys_pep_sf"/>
</dbReference>
<dbReference type="OrthoDB" id="5296450at2"/>
<keyword evidence="3" id="KW-1185">Reference proteome</keyword>
<sequence length="204" mass="23321">MNLIAESIELGDYLNELPVVDFSHESIKQKTTMLFSDEQDDVEKVRIAYEYVRDEISQSLDIESQYVPCKASDVLIYGEGVCFAKANLLAAILRSQTIPTGFCYQRLLIHGNNQNGYALHALNAVFIPSLNRWIRLDARGNRKGVIGEFSIEEEILPFKPNEKLGEKDYPIIYTKPNIDVMRVLERSTDAHKMYRYDLPSALKV</sequence>
<protein>
    <submittedName>
        <fullName evidence="2">Transglutaminase domain-containing protein</fullName>
    </submittedName>
</protein>
<evidence type="ECO:0000313" key="3">
    <source>
        <dbReference type="Proteomes" id="UP000276349"/>
    </source>
</evidence>
<evidence type="ECO:0000313" key="2">
    <source>
        <dbReference type="EMBL" id="RTQ96049.1"/>
    </source>
</evidence>
<gene>
    <name evidence="2" type="ORF">EKG35_01390</name>
</gene>
<dbReference type="InterPro" id="IPR002931">
    <property type="entry name" value="Transglutaminase-like"/>
</dbReference>
<dbReference type="AlphaFoldDB" id="A0A3S0I470"/>
<dbReference type="Gene3D" id="3.10.620.30">
    <property type="match status" value="1"/>
</dbReference>
<dbReference type="PANTHER" id="PTHR33490">
    <property type="entry name" value="BLR5614 PROTEIN-RELATED"/>
    <property type="match status" value="1"/>
</dbReference>
<proteinExistence type="predicted"/>
<name>A0A3S0I470_9BACI</name>
<dbReference type="PANTHER" id="PTHR33490:SF3">
    <property type="entry name" value="CONSERVED INTEGRAL MEMBRANE PROTEIN"/>
    <property type="match status" value="1"/>
</dbReference>
<comment type="caution">
    <text evidence="2">The sequence shown here is derived from an EMBL/GenBank/DDBJ whole genome shotgun (WGS) entry which is preliminary data.</text>
</comment>
<dbReference type="Proteomes" id="UP000276349">
    <property type="component" value="Unassembled WGS sequence"/>
</dbReference>
<dbReference type="EMBL" id="RXNR01000003">
    <property type="protein sequence ID" value="RTQ96049.1"/>
    <property type="molecule type" value="Genomic_DNA"/>
</dbReference>